<dbReference type="RefSeq" id="WP_179482042.1">
    <property type="nucleotide sequence ID" value="NZ_JACCFW010000001.1"/>
</dbReference>
<feature type="transmembrane region" description="Helical" evidence="8">
    <location>
        <begin position="109"/>
        <end position="129"/>
    </location>
</feature>
<feature type="binding site" evidence="7">
    <location>
        <position position="159"/>
    </location>
    <ligand>
        <name>Mg(2+)</name>
        <dbReference type="ChEBI" id="CHEBI:18420"/>
    </ligand>
</feature>
<feature type="transmembrane region" description="Helical" evidence="8">
    <location>
        <begin position="167"/>
        <end position="185"/>
    </location>
</feature>
<dbReference type="InterPro" id="IPR018480">
    <property type="entry name" value="PNAcMuramoyl-5peptid_Trfase_CS"/>
</dbReference>
<feature type="transmembrane region" description="Helical" evidence="8">
    <location>
        <begin position="262"/>
        <end position="284"/>
    </location>
</feature>
<dbReference type="AlphaFoldDB" id="A0A853DCW5"/>
<evidence type="ECO:0000256" key="3">
    <source>
        <dbReference type="ARBA" id="ARBA00022679"/>
    </source>
</evidence>
<keyword evidence="3 9" id="KW-0808">Transferase</keyword>
<evidence type="ECO:0000256" key="4">
    <source>
        <dbReference type="ARBA" id="ARBA00022692"/>
    </source>
</evidence>
<dbReference type="GO" id="GO:0044038">
    <property type="term" value="P:cell wall macromolecule biosynthetic process"/>
    <property type="evidence" value="ECO:0007669"/>
    <property type="project" value="TreeGrafter"/>
</dbReference>
<feature type="transmembrane region" description="Helical" evidence="8">
    <location>
        <begin position="313"/>
        <end position="331"/>
    </location>
</feature>
<dbReference type="GO" id="GO:0009103">
    <property type="term" value="P:lipopolysaccharide biosynthetic process"/>
    <property type="evidence" value="ECO:0007669"/>
    <property type="project" value="TreeGrafter"/>
</dbReference>
<keyword evidence="4 8" id="KW-0812">Transmembrane</keyword>
<evidence type="ECO:0000256" key="1">
    <source>
        <dbReference type="ARBA" id="ARBA00004651"/>
    </source>
</evidence>
<feature type="transmembrane region" description="Helical" evidence="8">
    <location>
        <begin position="79"/>
        <end position="97"/>
    </location>
</feature>
<organism evidence="9 10">
    <name type="scientific">Allobranchiibius huperziae</name>
    <dbReference type="NCBI Taxonomy" id="1874116"/>
    <lineage>
        <taxon>Bacteria</taxon>
        <taxon>Bacillati</taxon>
        <taxon>Actinomycetota</taxon>
        <taxon>Actinomycetes</taxon>
        <taxon>Micrococcales</taxon>
        <taxon>Dermacoccaceae</taxon>
        <taxon>Allobranchiibius</taxon>
    </lineage>
</organism>
<protein>
    <submittedName>
        <fullName evidence="9">UDP-GlcNAc:undecaprenyl-phosphate GlcNAc-1-phosphate transferase</fullName>
        <ecNumber evidence="9">2.7.8.33</ecNumber>
    </submittedName>
</protein>
<sequence length="366" mass="39017">MREYLLVAVVAGVVTYLTTPAIRWLAVRFGAVTPVRGRDVHSVPIPRLGGVGMLLGFAAAVLIASRLRHASSLLHGANHQVLAVLIAAAFITAVGAIDDFRELDPLTKFAGQLIAAGVMAFGGVQLSALPTGDSYTILPQPILILLTFVIVIAMTNAVNFADGLDGLAAGFVAIAAVAFFLWAYQVAHVYLNPSDSVFSASAFVSAVTAGCCLGFLPHNFFPARLFMGDAGALLLGLLLSASTITFTGALQPSQVKSQSAAFWVPIALPVAILALPVLDVILAVRRRGLRFWKPDRGHLHHKMLDIGHSHRRAVLLLYLWSASLALGVLMFTYVSTAWALSALVVLIAISAGLTRWLPRWKRGRSL</sequence>
<evidence type="ECO:0000256" key="7">
    <source>
        <dbReference type="PIRSR" id="PIRSR600715-1"/>
    </source>
</evidence>
<accession>A0A853DCW5</accession>
<keyword evidence="6 8" id="KW-0472">Membrane</keyword>
<evidence type="ECO:0000256" key="6">
    <source>
        <dbReference type="ARBA" id="ARBA00023136"/>
    </source>
</evidence>
<keyword evidence="2" id="KW-1003">Cell membrane</keyword>
<feature type="transmembrane region" description="Helical" evidence="8">
    <location>
        <begin position="48"/>
        <end position="67"/>
    </location>
</feature>
<keyword evidence="7" id="KW-0479">Metal-binding</keyword>
<evidence type="ECO:0000256" key="5">
    <source>
        <dbReference type="ARBA" id="ARBA00022989"/>
    </source>
</evidence>
<dbReference type="EC" id="2.7.8.33" evidence="9"/>
<feature type="transmembrane region" description="Helical" evidence="8">
    <location>
        <begin position="141"/>
        <end position="160"/>
    </location>
</feature>
<keyword evidence="7" id="KW-0460">Magnesium</keyword>
<feature type="transmembrane region" description="Helical" evidence="8">
    <location>
        <begin position="6"/>
        <end position="27"/>
    </location>
</feature>
<dbReference type="InterPro" id="IPR000715">
    <property type="entry name" value="Glycosyl_transferase_4"/>
</dbReference>
<dbReference type="Pfam" id="PF00953">
    <property type="entry name" value="Glycos_transf_4"/>
    <property type="match status" value="1"/>
</dbReference>
<feature type="transmembrane region" description="Helical" evidence="8">
    <location>
        <begin position="337"/>
        <end position="357"/>
    </location>
</feature>
<dbReference type="PROSITE" id="PS01348">
    <property type="entry name" value="MRAY_2"/>
    <property type="match status" value="1"/>
</dbReference>
<dbReference type="PANTHER" id="PTHR22926">
    <property type="entry name" value="PHOSPHO-N-ACETYLMURAMOYL-PENTAPEPTIDE-TRANSFERASE"/>
    <property type="match status" value="1"/>
</dbReference>
<evidence type="ECO:0000256" key="8">
    <source>
        <dbReference type="SAM" id="Phobius"/>
    </source>
</evidence>
<dbReference type="CDD" id="cd06853">
    <property type="entry name" value="GT_WecA_like"/>
    <property type="match status" value="1"/>
</dbReference>
<dbReference type="PANTHER" id="PTHR22926:SF3">
    <property type="entry name" value="UNDECAPRENYL-PHOSPHATE ALPHA-N-ACETYLGLUCOSAMINYL 1-PHOSPHATE TRANSFERASE"/>
    <property type="match status" value="1"/>
</dbReference>
<evidence type="ECO:0000313" key="10">
    <source>
        <dbReference type="Proteomes" id="UP000571817"/>
    </source>
</evidence>
<comment type="subcellular location">
    <subcellularLocation>
        <location evidence="1">Cell membrane</location>
        <topology evidence="1">Multi-pass membrane protein</topology>
    </subcellularLocation>
</comment>
<proteinExistence type="predicted"/>
<evidence type="ECO:0000313" key="9">
    <source>
        <dbReference type="EMBL" id="NYJ75406.1"/>
    </source>
</evidence>
<reference evidence="9 10" key="1">
    <citation type="submission" date="2020-07" db="EMBL/GenBank/DDBJ databases">
        <title>Sequencing the genomes of 1000 actinobacteria strains.</title>
        <authorList>
            <person name="Klenk H.-P."/>
        </authorList>
    </citation>
    <scope>NUCLEOTIDE SEQUENCE [LARGE SCALE GENOMIC DNA]</scope>
    <source>
        <strain evidence="9 10">DSM 29531</strain>
    </source>
</reference>
<gene>
    <name evidence="9" type="ORF">HNR15_002369</name>
</gene>
<keyword evidence="10" id="KW-1185">Reference proteome</keyword>
<comment type="cofactor">
    <cofactor evidence="7">
        <name>Mg(2+)</name>
        <dbReference type="ChEBI" id="CHEBI:18420"/>
    </cofactor>
</comment>
<evidence type="ECO:0000256" key="2">
    <source>
        <dbReference type="ARBA" id="ARBA00022475"/>
    </source>
</evidence>
<dbReference type="GO" id="GO:0071555">
    <property type="term" value="P:cell wall organization"/>
    <property type="evidence" value="ECO:0007669"/>
    <property type="project" value="TreeGrafter"/>
</dbReference>
<comment type="caution">
    <text evidence="9">The sequence shown here is derived from an EMBL/GenBank/DDBJ whole genome shotgun (WGS) entry which is preliminary data.</text>
</comment>
<dbReference type="GO" id="GO:0005886">
    <property type="term" value="C:plasma membrane"/>
    <property type="evidence" value="ECO:0007669"/>
    <property type="project" value="UniProtKB-SubCell"/>
</dbReference>
<dbReference type="EMBL" id="JACCFW010000001">
    <property type="protein sequence ID" value="NYJ75406.1"/>
    <property type="molecule type" value="Genomic_DNA"/>
</dbReference>
<dbReference type="GO" id="GO:0036380">
    <property type="term" value="F:UDP-N-acetylglucosamine-undecaprenyl-phosphate N-acetylglucosaminephosphotransferase activity"/>
    <property type="evidence" value="ECO:0007669"/>
    <property type="project" value="UniProtKB-EC"/>
</dbReference>
<dbReference type="Proteomes" id="UP000571817">
    <property type="component" value="Unassembled WGS sequence"/>
</dbReference>
<dbReference type="GO" id="GO:0046872">
    <property type="term" value="F:metal ion binding"/>
    <property type="evidence" value="ECO:0007669"/>
    <property type="project" value="UniProtKB-KW"/>
</dbReference>
<keyword evidence="5 8" id="KW-1133">Transmembrane helix</keyword>
<feature type="transmembrane region" description="Helical" evidence="8">
    <location>
        <begin position="230"/>
        <end position="250"/>
    </location>
</feature>
<name>A0A853DCW5_9MICO</name>
<feature type="transmembrane region" description="Helical" evidence="8">
    <location>
        <begin position="197"/>
        <end position="218"/>
    </location>
</feature>
<feature type="binding site" evidence="7">
    <location>
        <position position="229"/>
    </location>
    <ligand>
        <name>Mg(2+)</name>
        <dbReference type="ChEBI" id="CHEBI:18420"/>
    </ligand>
</feature>